<reference evidence="1 2" key="1">
    <citation type="submission" date="2020-11" db="EMBL/GenBank/DDBJ databases">
        <title>Kefir isolates.</title>
        <authorList>
            <person name="Marcisauskas S."/>
            <person name="Kim Y."/>
            <person name="Blasche S."/>
        </authorList>
    </citation>
    <scope>NUCLEOTIDE SEQUENCE [LARGE SCALE GENOMIC DNA]</scope>
    <source>
        <strain evidence="1 2">OG2</strain>
    </source>
</reference>
<proteinExistence type="predicted"/>
<evidence type="ECO:0000313" key="2">
    <source>
        <dbReference type="Proteomes" id="UP000750334"/>
    </source>
</evidence>
<name>A0A9P6WDK3_MAUEX</name>
<sequence length="365" mass="38258">MEYNEVINYEVINYEEDSQNVKKSQGIHQSYSCYAKSTTSITLSLLASKALASTGTLDSTDEDLVGDVSGNNSEILATTTTAEILESATVAAATKSFYQSEPIAYSVVEGTIATASETLDATTATHDISAAGTTTYNSRLVHTSNVVSQAAQQYADQPSYTIVTTNELGQTTTEYKWWVPETTTATAQSAEASETAFAAYSALSVTIPSAGSASSIEVESSESVDAISATTTATGLNSDATFTSKWAYGPVTTVTSVDANGNDYTSTLWWVPSTTYTWASEASSAAAASGAVSASVKTVKSVFVSTSNSKKVTRTSTYETTMLNKAKQTSSVNSTASVHSNSTNGINHLVALDTLKYVALAAFLL</sequence>
<dbReference type="OrthoDB" id="4070679at2759"/>
<organism evidence="1 2">
    <name type="scientific">Maudiozyma exigua</name>
    <name type="common">Yeast</name>
    <name type="synonym">Kazachstania exigua</name>
    <dbReference type="NCBI Taxonomy" id="34358"/>
    <lineage>
        <taxon>Eukaryota</taxon>
        <taxon>Fungi</taxon>
        <taxon>Dikarya</taxon>
        <taxon>Ascomycota</taxon>
        <taxon>Saccharomycotina</taxon>
        <taxon>Saccharomycetes</taxon>
        <taxon>Saccharomycetales</taxon>
        <taxon>Saccharomycetaceae</taxon>
        <taxon>Maudiozyma</taxon>
    </lineage>
</organism>
<accession>A0A9P6WDK3</accession>
<dbReference type="AlphaFoldDB" id="A0A9P6WDK3"/>
<evidence type="ECO:0000313" key="1">
    <source>
        <dbReference type="EMBL" id="KAG0668954.1"/>
    </source>
</evidence>
<dbReference type="Proteomes" id="UP000750334">
    <property type="component" value="Unassembled WGS sequence"/>
</dbReference>
<gene>
    <name evidence="1" type="ORF">C6P45_004235</name>
</gene>
<protein>
    <submittedName>
        <fullName evidence="1">Uncharacterized protein</fullName>
    </submittedName>
</protein>
<dbReference type="EMBL" id="PUHR01000053">
    <property type="protein sequence ID" value="KAG0668954.1"/>
    <property type="molecule type" value="Genomic_DNA"/>
</dbReference>
<comment type="caution">
    <text evidence="1">The sequence shown here is derived from an EMBL/GenBank/DDBJ whole genome shotgun (WGS) entry which is preliminary data.</text>
</comment>
<keyword evidence="2" id="KW-1185">Reference proteome</keyword>